<keyword evidence="3" id="KW-1185">Reference proteome</keyword>
<proteinExistence type="predicted"/>
<dbReference type="Proteomes" id="UP000664521">
    <property type="component" value="Unassembled WGS sequence"/>
</dbReference>
<name>A0A8H3F566_9LECA</name>
<gene>
    <name evidence="2" type="ORF">HETSPECPRED_004026</name>
</gene>
<evidence type="ECO:0000313" key="2">
    <source>
        <dbReference type="EMBL" id="CAF9919526.1"/>
    </source>
</evidence>
<dbReference type="AlphaFoldDB" id="A0A8H3F566"/>
<feature type="chain" id="PRO_5034720611" evidence="1">
    <location>
        <begin position="23"/>
        <end position="287"/>
    </location>
</feature>
<evidence type="ECO:0000256" key="1">
    <source>
        <dbReference type="SAM" id="SignalP"/>
    </source>
</evidence>
<feature type="signal peptide" evidence="1">
    <location>
        <begin position="1"/>
        <end position="22"/>
    </location>
</feature>
<sequence>MFCNTLKTLLLVGFTIEATASAITNKNGRLDITKFDRRIEPSIPTTDGPVSIPAINFNITDGSGQSITKRSLRLTSPKQKRVASTRIDTCPDPGDPYFIKSTCDHTGGSLNSQSYTLTCNTRPISSPNYRTVNDAVTTGSCAAEEFCVQNDNNPEATSVAYCVSPENLVQLIQAGSSTAAGSRQATLDTTGGSAHDIVGNTLDVVMLTPDTRSVITADSITVSALAKDTINGQDSYRAQVGGTASCSACSSLELATVPEQTALLKWDIVFHGVTGGAVLDVMHWGSA</sequence>
<keyword evidence="1" id="KW-0732">Signal</keyword>
<protein>
    <submittedName>
        <fullName evidence="2">Uncharacterized protein</fullName>
    </submittedName>
</protein>
<organism evidence="2 3">
    <name type="scientific">Heterodermia speciosa</name>
    <dbReference type="NCBI Taxonomy" id="116794"/>
    <lineage>
        <taxon>Eukaryota</taxon>
        <taxon>Fungi</taxon>
        <taxon>Dikarya</taxon>
        <taxon>Ascomycota</taxon>
        <taxon>Pezizomycotina</taxon>
        <taxon>Lecanoromycetes</taxon>
        <taxon>OSLEUM clade</taxon>
        <taxon>Lecanoromycetidae</taxon>
        <taxon>Caliciales</taxon>
        <taxon>Physciaceae</taxon>
        <taxon>Heterodermia</taxon>
    </lineage>
</organism>
<comment type="caution">
    <text evidence="2">The sequence shown here is derived from an EMBL/GenBank/DDBJ whole genome shotgun (WGS) entry which is preliminary data.</text>
</comment>
<reference evidence="2" key="1">
    <citation type="submission" date="2021-03" db="EMBL/GenBank/DDBJ databases">
        <authorList>
            <person name="Tagirdzhanova G."/>
        </authorList>
    </citation>
    <scope>NUCLEOTIDE SEQUENCE</scope>
</reference>
<accession>A0A8H3F566</accession>
<dbReference type="OrthoDB" id="5377131at2759"/>
<evidence type="ECO:0000313" key="3">
    <source>
        <dbReference type="Proteomes" id="UP000664521"/>
    </source>
</evidence>
<dbReference type="EMBL" id="CAJPDS010000024">
    <property type="protein sequence ID" value="CAF9919526.1"/>
    <property type="molecule type" value="Genomic_DNA"/>
</dbReference>